<reference evidence="2" key="1">
    <citation type="journal article" date="2023" name="G3 (Bethesda)">
        <title>Genome assembly and association tests identify interacting loci associated with vigor, precocity, and sex in interspecific pistachio rootstocks.</title>
        <authorList>
            <person name="Palmer W."/>
            <person name="Jacygrad E."/>
            <person name="Sagayaradj S."/>
            <person name="Cavanaugh K."/>
            <person name="Han R."/>
            <person name="Bertier L."/>
            <person name="Beede B."/>
            <person name="Kafkas S."/>
            <person name="Golino D."/>
            <person name="Preece J."/>
            <person name="Michelmore R."/>
        </authorList>
    </citation>
    <scope>NUCLEOTIDE SEQUENCE [LARGE SCALE GENOMIC DNA]</scope>
</reference>
<name>A0ACC1A2Y4_9ROSI</name>
<accession>A0ACC1A2Y4</accession>
<proteinExistence type="predicted"/>
<protein>
    <submittedName>
        <fullName evidence="1">Uncharacterized protein</fullName>
    </submittedName>
</protein>
<gene>
    <name evidence="1" type="ORF">Patl1_12182</name>
</gene>
<organism evidence="1 2">
    <name type="scientific">Pistacia atlantica</name>
    <dbReference type="NCBI Taxonomy" id="434234"/>
    <lineage>
        <taxon>Eukaryota</taxon>
        <taxon>Viridiplantae</taxon>
        <taxon>Streptophyta</taxon>
        <taxon>Embryophyta</taxon>
        <taxon>Tracheophyta</taxon>
        <taxon>Spermatophyta</taxon>
        <taxon>Magnoliopsida</taxon>
        <taxon>eudicotyledons</taxon>
        <taxon>Gunneridae</taxon>
        <taxon>Pentapetalae</taxon>
        <taxon>rosids</taxon>
        <taxon>malvids</taxon>
        <taxon>Sapindales</taxon>
        <taxon>Anacardiaceae</taxon>
        <taxon>Pistacia</taxon>
    </lineage>
</organism>
<keyword evidence="2" id="KW-1185">Reference proteome</keyword>
<sequence length="263" mass="29239">MSGHKHLLLMSQDKSGNNILHLAGKLPHLCQLNRIPGAALKMQRELQWFKEVEKIVPPTIKEHKNSQGKTPAMVFVEEHQDLVKEGEKWMKDAATSCSIVTVLIATVVFAAAITVPGGNDKHGEPNFYEFSAFFIFAIADAISLFSSIAAVFMFMSILTARYKETDFLFALPKRLILGLFMLFLSVTAMMVAFGATVYLVNFDNKSNQAGQDWVFYSVMGLSFLPVSVFAYSQFPLLVDLTFSTYGPSIFGKHSTGVLYKKGE</sequence>
<evidence type="ECO:0000313" key="1">
    <source>
        <dbReference type="EMBL" id="KAJ0080796.1"/>
    </source>
</evidence>
<comment type="caution">
    <text evidence="1">The sequence shown here is derived from an EMBL/GenBank/DDBJ whole genome shotgun (WGS) entry which is preliminary data.</text>
</comment>
<dbReference type="Proteomes" id="UP001164250">
    <property type="component" value="Chromosome 12"/>
</dbReference>
<dbReference type="EMBL" id="CM047908">
    <property type="protein sequence ID" value="KAJ0080796.1"/>
    <property type="molecule type" value="Genomic_DNA"/>
</dbReference>
<evidence type="ECO:0000313" key="2">
    <source>
        <dbReference type="Proteomes" id="UP001164250"/>
    </source>
</evidence>